<dbReference type="InterPro" id="IPR000504">
    <property type="entry name" value="RRM_dom"/>
</dbReference>
<evidence type="ECO:0000259" key="4">
    <source>
        <dbReference type="SMART" id="SM00360"/>
    </source>
</evidence>
<protein>
    <submittedName>
        <fullName evidence="5">RNA recognition motif 2</fullName>
    </submittedName>
</protein>
<dbReference type="AlphaFoldDB" id="A0A9E7G9T5"/>
<gene>
    <name evidence="5" type="ORF">MUK42_30180</name>
</gene>
<feature type="domain" description="RRM" evidence="4">
    <location>
        <begin position="205"/>
        <end position="273"/>
    </location>
</feature>
<feature type="region of interest" description="Disordered" evidence="3">
    <location>
        <begin position="1"/>
        <end position="28"/>
    </location>
</feature>
<keyword evidence="2" id="KW-0694">RNA-binding</keyword>
<dbReference type="OrthoDB" id="417481at2759"/>
<dbReference type="PANTHER" id="PTHR23189">
    <property type="entry name" value="RNA RECOGNITION MOTIF-CONTAINING"/>
    <property type="match status" value="1"/>
</dbReference>
<accession>A0A9E7G9T5</accession>
<name>A0A9E7G9T5_9LILI</name>
<reference evidence="5" key="1">
    <citation type="submission" date="2022-05" db="EMBL/GenBank/DDBJ databases">
        <title>The Musa troglodytarum L. genome provides insights into the mechanism of non-climacteric behaviour and enrichment of carotenoids.</title>
        <authorList>
            <person name="Wang J."/>
        </authorList>
    </citation>
    <scope>NUCLEOTIDE SEQUENCE</scope>
    <source>
        <tissue evidence="5">Leaf</tissue>
    </source>
</reference>
<evidence type="ECO:0000256" key="2">
    <source>
        <dbReference type="ARBA" id="ARBA00022884"/>
    </source>
</evidence>
<dbReference type="Proteomes" id="UP001055439">
    <property type="component" value="Chromosome 6"/>
</dbReference>
<dbReference type="CDD" id="cd12524">
    <property type="entry name" value="RRM1_MEI2_like"/>
    <property type="match status" value="1"/>
</dbReference>
<dbReference type="InterPro" id="IPR012677">
    <property type="entry name" value="Nucleotide-bd_a/b_plait_sf"/>
</dbReference>
<keyword evidence="1" id="KW-0677">Repeat</keyword>
<organism evidence="5 6">
    <name type="scientific">Musa troglodytarum</name>
    <name type="common">fe'i banana</name>
    <dbReference type="NCBI Taxonomy" id="320322"/>
    <lineage>
        <taxon>Eukaryota</taxon>
        <taxon>Viridiplantae</taxon>
        <taxon>Streptophyta</taxon>
        <taxon>Embryophyta</taxon>
        <taxon>Tracheophyta</taxon>
        <taxon>Spermatophyta</taxon>
        <taxon>Magnoliopsida</taxon>
        <taxon>Liliopsida</taxon>
        <taxon>Zingiberales</taxon>
        <taxon>Musaceae</taxon>
        <taxon>Musa</taxon>
    </lineage>
</organism>
<dbReference type="FunFam" id="3.30.70.330:FF:000101">
    <property type="entry name" value="Protein MEI2-like 1"/>
    <property type="match status" value="1"/>
</dbReference>
<feature type="domain" description="RRM" evidence="4">
    <location>
        <begin position="120"/>
        <end position="188"/>
    </location>
</feature>
<evidence type="ECO:0000256" key="3">
    <source>
        <dbReference type="SAM" id="MobiDB-lite"/>
    </source>
</evidence>
<dbReference type="SMART" id="SM00360">
    <property type="entry name" value="RRM"/>
    <property type="match status" value="2"/>
</dbReference>
<keyword evidence="6" id="KW-1185">Reference proteome</keyword>
<feature type="region of interest" description="Disordered" evidence="3">
    <location>
        <begin position="273"/>
        <end position="297"/>
    </location>
</feature>
<dbReference type="InterPro" id="IPR034453">
    <property type="entry name" value="MEI2-like_RRM1"/>
</dbReference>
<dbReference type="InterPro" id="IPR035979">
    <property type="entry name" value="RBD_domain_sf"/>
</dbReference>
<sequence>MEAIGLSVTDSHKGTQSTHDGRKGKDPMDDVGIMLPDDEAALLSGALDCLDLNESPGQVLDALEDYDLFCGGGKMELDSDPKESITVGSSLRNVNHRYTLANGVGTISVAHPHGEHPSRTLFVRNVGNNVEDCELRSLFEKFGEIRGLYTACKSRGFVMISFYDIRAAQSARHALQNMPLRRRNLDIHYSIPKDNPSNQEMNQGTIVVFNLRPSLSTVDIAQIFAAYGEIKEMRETPRKRHHKFIEFYDVRAAESALRSLHNTEIAGVRLKIEPSRPGGTRRNSMQQLSRESEQDESIVHGGLSIANSSPGSWPQLGIPNDIPYCQQDTRRNDDIPLEFFTKSAANPTGLSGYRDKISSSSSSPLQGGGSQRSHSFPYLGCCAQGGMTSISGN</sequence>
<feature type="region of interest" description="Disordered" evidence="3">
    <location>
        <begin position="350"/>
        <end position="372"/>
    </location>
</feature>
<dbReference type="EMBL" id="CP097508">
    <property type="protein sequence ID" value="URE11219.1"/>
    <property type="molecule type" value="Genomic_DNA"/>
</dbReference>
<dbReference type="SUPFAM" id="SSF54928">
    <property type="entry name" value="RNA-binding domain, RBD"/>
    <property type="match status" value="1"/>
</dbReference>
<dbReference type="GO" id="GO:0003723">
    <property type="term" value="F:RNA binding"/>
    <property type="evidence" value="ECO:0007669"/>
    <property type="project" value="UniProtKB-KW"/>
</dbReference>
<evidence type="ECO:0000313" key="5">
    <source>
        <dbReference type="EMBL" id="URE11219.1"/>
    </source>
</evidence>
<evidence type="ECO:0000313" key="6">
    <source>
        <dbReference type="Proteomes" id="UP001055439"/>
    </source>
</evidence>
<dbReference type="Pfam" id="PF00076">
    <property type="entry name" value="RRM_1"/>
    <property type="match status" value="2"/>
</dbReference>
<evidence type="ECO:0000256" key="1">
    <source>
        <dbReference type="ARBA" id="ARBA00022737"/>
    </source>
</evidence>
<proteinExistence type="predicted"/>
<feature type="compositionally biased region" description="Basic and acidic residues" evidence="3">
    <location>
        <begin position="19"/>
        <end position="28"/>
    </location>
</feature>
<dbReference type="Gene3D" id="3.30.70.330">
    <property type="match status" value="2"/>
</dbReference>